<dbReference type="InterPro" id="IPR009080">
    <property type="entry name" value="tRNAsynth_Ia_anticodon-bd"/>
</dbReference>
<evidence type="ECO:0000313" key="18">
    <source>
        <dbReference type="EMBL" id="MBS7824803.1"/>
    </source>
</evidence>
<accession>A0AB35BXU9</accession>
<keyword evidence="5 16" id="KW-0963">Cytoplasm</keyword>
<feature type="binding site" evidence="16">
    <location>
        <position position="346"/>
    </location>
    <ligand>
        <name>ATP</name>
        <dbReference type="ChEBI" id="CHEBI:30616"/>
    </ligand>
</feature>
<comment type="similarity">
    <text evidence="3 16">Belongs to the class-I aminoacyl-tRNA synthetase family. MetG type 1 subfamily.</text>
</comment>
<evidence type="ECO:0000256" key="10">
    <source>
        <dbReference type="ARBA" id="ARBA00022833"/>
    </source>
</evidence>
<evidence type="ECO:0000313" key="19">
    <source>
        <dbReference type="Proteomes" id="UP000680020"/>
    </source>
</evidence>
<dbReference type="SUPFAM" id="SSF50249">
    <property type="entry name" value="Nucleic acid-binding proteins"/>
    <property type="match status" value="1"/>
</dbReference>
<dbReference type="NCBIfam" id="TIGR00399">
    <property type="entry name" value="metG_C_term"/>
    <property type="match status" value="1"/>
</dbReference>
<evidence type="ECO:0000256" key="6">
    <source>
        <dbReference type="ARBA" id="ARBA00022555"/>
    </source>
</evidence>
<keyword evidence="13 16" id="KW-0648">Protein biosynthesis</keyword>
<dbReference type="InterPro" id="IPR033911">
    <property type="entry name" value="MetRS_core"/>
</dbReference>
<dbReference type="Gene3D" id="1.10.730.10">
    <property type="entry name" value="Isoleucyl-tRNA Synthetase, Domain 1"/>
    <property type="match status" value="1"/>
</dbReference>
<dbReference type="GO" id="GO:0006431">
    <property type="term" value="P:methionyl-tRNA aminoacylation"/>
    <property type="evidence" value="ECO:0007669"/>
    <property type="project" value="UniProtKB-UniRule"/>
</dbReference>
<evidence type="ECO:0000256" key="5">
    <source>
        <dbReference type="ARBA" id="ARBA00022490"/>
    </source>
</evidence>
<dbReference type="InterPro" id="IPR004495">
    <property type="entry name" value="Met-tRNA-synth_bsu_C"/>
</dbReference>
<gene>
    <name evidence="16 18" type="primary">metG</name>
    <name evidence="18" type="ORF">J7561_06240</name>
</gene>
<dbReference type="PANTHER" id="PTHR45765:SF1">
    <property type="entry name" value="METHIONINE--TRNA LIGASE, CYTOPLASMIC"/>
    <property type="match status" value="1"/>
</dbReference>
<dbReference type="NCBIfam" id="NF001100">
    <property type="entry name" value="PRK00133.1"/>
    <property type="match status" value="1"/>
</dbReference>
<dbReference type="Gene3D" id="3.40.50.620">
    <property type="entry name" value="HUPs"/>
    <property type="match status" value="1"/>
</dbReference>
<dbReference type="Pfam" id="PF01588">
    <property type="entry name" value="tRNA_bind"/>
    <property type="match status" value="1"/>
</dbReference>
<keyword evidence="11 16" id="KW-0067">ATP-binding</keyword>
<dbReference type="InterPro" id="IPR029038">
    <property type="entry name" value="MetRS_Zn"/>
</dbReference>
<evidence type="ECO:0000256" key="9">
    <source>
        <dbReference type="ARBA" id="ARBA00022741"/>
    </source>
</evidence>
<organism evidence="18 19">
    <name type="scientific">Wohlfahrtiimonas chitiniclastica</name>
    <dbReference type="NCBI Taxonomy" id="400946"/>
    <lineage>
        <taxon>Bacteria</taxon>
        <taxon>Pseudomonadati</taxon>
        <taxon>Pseudomonadota</taxon>
        <taxon>Gammaproteobacteria</taxon>
        <taxon>Cardiobacteriales</taxon>
        <taxon>Ignatzschineriaceae</taxon>
        <taxon>Wohlfahrtiimonas</taxon>
    </lineage>
</organism>
<dbReference type="GO" id="GO:0004825">
    <property type="term" value="F:methionine-tRNA ligase activity"/>
    <property type="evidence" value="ECO:0007669"/>
    <property type="project" value="UniProtKB-UniRule"/>
</dbReference>
<dbReference type="FunFam" id="2.20.28.20:FF:000001">
    <property type="entry name" value="Methionine--tRNA ligase"/>
    <property type="match status" value="1"/>
</dbReference>
<feature type="binding site" evidence="16">
    <location>
        <position position="149"/>
    </location>
    <ligand>
        <name>Zn(2+)</name>
        <dbReference type="ChEBI" id="CHEBI:29105"/>
    </ligand>
</feature>
<dbReference type="PROSITE" id="PS50886">
    <property type="entry name" value="TRBD"/>
    <property type="match status" value="1"/>
</dbReference>
<evidence type="ECO:0000256" key="1">
    <source>
        <dbReference type="ARBA" id="ARBA00003314"/>
    </source>
</evidence>
<dbReference type="FunFam" id="2.40.50.140:FF:000042">
    <property type="entry name" value="Methionine--tRNA ligase"/>
    <property type="match status" value="1"/>
</dbReference>
<dbReference type="GO" id="GO:0005829">
    <property type="term" value="C:cytosol"/>
    <property type="evidence" value="ECO:0007669"/>
    <property type="project" value="TreeGrafter"/>
</dbReference>
<dbReference type="InterPro" id="IPR023458">
    <property type="entry name" value="Met-tRNA_ligase_1"/>
</dbReference>
<keyword evidence="12 16" id="KW-0694">RNA-binding</keyword>
<evidence type="ECO:0000256" key="2">
    <source>
        <dbReference type="ARBA" id="ARBA00004496"/>
    </source>
</evidence>
<feature type="domain" description="TRNA-binding" evidence="17">
    <location>
        <begin position="597"/>
        <end position="699"/>
    </location>
</feature>
<reference evidence="18" key="1">
    <citation type="submission" date="2021-03" db="EMBL/GenBank/DDBJ databases">
        <title>Identification and antibiotic profiling of Wohlfahrtiimonas chitiniclastica, an underestimated human pathogen.</title>
        <authorList>
            <person name="Kopf A."/>
            <person name="Bunk B."/>
            <person name="Coldewey S."/>
            <person name="Gunzer F."/>
            <person name="Riedel T."/>
            <person name="Schroettner P."/>
        </authorList>
    </citation>
    <scope>NUCLEOTIDE SEQUENCE</scope>
    <source>
        <strain evidence="18">DSM 100917</strain>
    </source>
</reference>
<dbReference type="InterPro" id="IPR015413">
    <property type="entry name" value="Methionyl/Leucyl_tRNA_Synth"/>
</dbReference>
<dbReference type="Gene3D" id="2.40.50.140">
    <property type="entry name" value="Nucleic acid-binding proteins"/>
    <property type="match status" value="1"/>
</dbReference>
<name>A0AB35BXU9_9GAMM</name>
<comment type="catalytic activity">
    <reaction evidence="15 16">
        <text>tRNA(Met) + L-methionine + ATP = L-methionyl-tRNA(Met) + AMP + diphosphate</text>
        <dbReference type="Rhea" id="RHEA:13481"/>
        <dbReference type="Rhea" id="RHEA-COMP:9667"/>
        <dbReference type="Rhea" id="RHEA-COMP:9698"/>
        <dbReference type="ChEBI" id="CHEBI:30616"/>
        <dbReference type="ChEBI" id="CHEBI:33019"/>
        <dbReference type="ChEBI" id="CHEBI:57844"/>
        <dbReference type="ChEBI" id="CHEBI:78442"/>
        <dbReference type="ChEBI" id="CHEBI:78530"/>
        <dbReference type="ChEBI" id="CHEBI:456215"/>
        <dbReference type="EC" id="6.1.1.10"/>
    </reaction>
</comment>
<dbReference type="AlphaFoldDB" id="A0AB35BXU9"/>
<dbReference type="GO" id="GO:0005524">
    <property type="term" value="F:ATP binding"/>
    <property type="evidence" value="ECO:0007669"/>
    <property type="project" value="UniProtKB-UniRule"/>
</dbReference>
<comment type="subcellular location">
    <subcellularLocation>
        <location evidence="2 16">Cytoplasm</location>
    </subcellularLocation>
</comment>
<dbReference type="SUPFAM" id="SSF47323">
    <property type="entry name" value="Anticodon-binding domain of a subclass of class I aminoacyl-tRNA synthetases"/>
    <property type="match status" value="1"/>
</dbReference>
<dbReference type="PRINTS" id="PR01041">
    <property type="entry name" value="TRNASYNTHMET"/>
</dbReference>
<dbReference type="Proteomes" id="UP000680020">
    <property type="component" value="Unassembled WGS sequence"/>
</dbReference>
<proteinExistence type="inferred from homology"/>
<dbReference type="InterPro" id="IPR014758">
    <property type="entry name" value="Met-tRNA_synth"/>
</dbReference>
<feature type="binding site" evidence="16">
    <location>
        <position position="159"/>
    </location>
    <ligand>
        <name>Zn(2+)</name>
        <dbReference type="ChEBI" id="CHEBI:29105"/>
    </ligand>
</feature>
<keyword evidence="10 16" id="KW-0862">Zinc</keyword>
<keyword evidence="7 16" id="KW-0436">Ligase</keyword>
<dbReference type="CDD" id="cd00814">
    <property type="entry name" value="MetRS_core"/>
    <property type="match status" value="1"/>
</dbReference>
<dbReference type="GO" id="GO:0000049">
    <property type="term" value="F:tRNA binding"/>
    <property type="evidence" value="ECO:0007669"/>
    <property type="project" value="UniProtKB-UniRule"/>
</dbReference>
<feature type="short sequence motif" description="'HIGH' region" evidence="16">
    <location>
        <begin position="15"/>
        <end position="25"/>
    </location>
</feature>
<evidence type="ECO:0000256" key="8">
    <source>
        <dbReference type="ARBA" id="ARBA00022723"/>
    </source>
</evidence>
<evidence type="ECO:0000256" key="12">
    <source>
        <dbReference type="ARBA" id="ARBA00022884"/>
    </source>
</evidence>
<comment type="cofactor">
    <cofactor evidence="16">
        <name>Zn(2+)</name>
        <dbReference type="ChEBI" id="CHEBI:29105"/>
    </cofactor>
    <text evidence="16">Binds 1 zinc ion per subunit.</text>
</comment>
<evidence type="ECO:0000256" key="11">
    <source>
        <dbReference type="ARBA" id="ARBA00022840"/>
    </source>
</evidence>
<evidence type="ECO:0000256" key="15">
    <source>
        <dbReference type="ARBA" id="ARBA00047364"/>
    </source>
</evidence>
<dbReference type="InterPro" id="IPR002547">
    <property type="entry name" value="tRNA-bd_dom"/>
</dbReference>
<dbReference type="EMBL" id="JAGIBU010000004">
    <property type="protein sequence ID" value="MBS7824803.1"/>
    <property type="molecule type" value="Genomic_DNA"/>
</dbReference>
<dbReference type="NCBIfam" id="TIGR00398">
    <property type="entry name" value="metG"/>
    <property type="match status" value="1"/>
</dbReference>
<dbReference type="InterPro" id="IPR012340">
    <property type="entry name" value="NA-bd_OB-fold"/>
</dbReference>
<dbReference type="PANTHER" id="PTHR45765">
    <property type="entry name" value="METHIONINE--TRNA LIGASE"/>
    <property type="match status" value="1"/>
</dbReference>
<dbReference type="PROSITE" id="PS00178">
    <property type="entry name" value="AA_TRNA_LIGASE_I"/>
    <property type="match status" value="1"/>
</dbReference>
<dbReference type="Gene3D" id="2.20.28.20">
    <property type="entry name" value="Methionyl-tRNA synthetase, Zn-domain"/>
    <property type="match status" value="1"/>
</dbReference>
<evidence type="ECO:0000259" key="17">
    <source>
        <dbReference type="PROSITE" id="PS50886"/>
    </source>
</evidence>
<sequence>MSIEKRKLFITNALPYANGDIHLGHLLGYIQGDIWARFHRMCGSEVHFICADDAHGTPIMIRAQNLGITPEELIAKAQKAHLEDFVDFHIEFDNYYTTNSEENRQLVEDIYLKLKDAGLIETREIQQFFDEEKQMFLPDRFIKGECPKCHAKDQYGDNCEACGGVYHPTELINPFSVVSGKTPVMKGSEHFFFKLSDERCVTFLRDFLANSDRLQPEAANKMKEWLGTDEDNKLSDWDISRDAPYFGFPIPNAPNKYFYVWLDAPVGYFASLSNYISRHPEFSLNDFIERDAAEKAGTEMVHFIGKDIMYFHTLFWPAMLNFSGYRLPTQYAVNGFITVNGAKMSKSRGTFITARSYLDEQLNPEWLRYYFAAKSSGAIDDLDLNLEDLVSRVNSDLVGKFVNIASRTSRFVSNLFNNQLSTFAEDTTELLATIRTMQANIINHYEDRNFAAAMREVARGCDLVNEHFDTTKPWELAKNEADHARLQSLCTSYLEAFRLLSIYLYPILPQTVKSIAAYLNSDLSTFDATRKNLENATINNYEHLMKRVEIKQLNQLVDRNKASLKAAEPQKTAEKTEKKEKKKADVIVPEGCINIDDFSKVDLRLGKVLSCEFVEGSDKLLAFTVDLGEEKPRNIFSGIRSAYGEPHLLVGKYVIVVANLAPRKMRFGVSEGMILSASIDGDLALLTTLSELKPGAKIS</sequence>
<evidence type="ECO:0000256" key="14">
    <source>
        <dbReference type="ARBA" id="ARBA00023146"/>
    </source>
</evidence>
<feature type="binding site" evidence="16">
    <location>
        <position position="146"/>
    </location>
    <ligand>
        <name>Zn(2+)</name>
        <dbReference type="ChEBI" id="CHEBI:29105"/>
    </ligand>
</feature>
<evidence type="ECO:0000256" key="4">
    <source>
        <dbReference type="ARBA" id="ARBA00011738"/>
    </source>
</evidence>
<keyword evidence="14 16" id="KW-0030">Aminoacyl-tRNA synthetase</keyword>
<protein>
    <recommendedName>
        <fullName evidence="16">Methionine--tRNA ligase</fullName>
        <ecNumber evidence="16">6.1.1.10</ecNumber>
    </recommendedName>
    <alternativeName>
        <fullName evidence="16">Methionyl-tRNA synthetase</fullName>
        <shortName evidence="16">MetRS</shortName>
    </alternativeName>
</protein>
<dbReference type="CDD" id="cd02800">
    <property type="entry name" value="tRNA_bind_EcMetRS_like"/>
    <property type="match status" value="1"/>
</dbReference>
<comment type="subunit">
    <text evidence="4 16">Homodimer.</text>
</comment>
<feature type="binding site" evidence="16">
    <location>
        <position position="162"/>
    </location>
    <ligand>
        <name>Zn(2+)</name>
        <dbReference type="ChEBI" id="CHEBI:29105"/>
    </ligand>
</feature>
<dbReference type="SUPFAM" id="SSF52374">
    <property type="entry name" value="Nucleotidylyl transferase"/>
    <property type="match status" value="1"/>
</dbReference>
<keyword evidence="9 16" id="KW-0547">Nucleotide-binding</keyword>
<dbReference type="CDD" id="cd07957">
    <property type="entry name" value="Anticodon_Ia_Met"/>
    <property type="match status" value="1"/>
</dbReference>
<keyword evidence="8 16" id="KW-0479">Metal-binding</keyword>
<feature type="short sequence motif" description="'KMSKS' region" evidence="16">
    <location>
        <begin position="343"/>
        <end position="347"/>
    </location>
</feature>
<evidence type="ECO:0000256" key="3">
    <source>
        <dbReference type="ARBA" id="ARBA00008258"/>
    </source>
</evidence>
<dbReference type="EC" id="6.1.1.10" evidence="16"/>
<dbReference type="SUPFAM" id="SSF57770">
    <property type="entry name" value="Methionyl-tRNA synthetase (MetRS), Zn-domain"/>
    <property type="match status" value="1"/>
</dbReference>
<keyword evidence="6 16" id="KW-0820">tRNA-binding</keyword>
<dbReference type="HAMAP" id="MF_00098">
    <property type="entry name" value="Met_tRNA_synth_type1"/>
    <property type="match status" value="1"/>
</dbReference>
<dbReference type="GO" id="GO:0046872">
    <property type="term" value="F:metal ion binding"/>
    <property type="evidence" value="ECO:0007669"/>
    <property type="project" value="UniProtKB-KW"/>
</dbReference>
<comment type="caution">
    <text evidence="18">The sequence shown here is derived from an EMBL/GenBank/DDBJ whole genome shotgun (WGS) entry which is preliminary data.</text>
</comment>
<evidence type="ECO:0000256" key="7">
    <source>
        <dbReference type="ARBA" id="ARBA00022598"/>
    </source>
</evidence>
<comment type="function">
    <text evidence="1 16">Is required not only for elongation of protein synthesis but also for the initiation of all mRNA translation through initiator tRNA(fMet) aminoacylation.</text>
</comment>
<dbReference type="InterPro" id="IPR041872">
    <property type="entry name" value="Anticodon_Met"/>
</dbReference>
<dbReference type="InterPro" id="IPR014729">
    <property type="entry name" value="Rossmann-like_a/b/a_fold"/>
</dbReference>
<dbReference type="Pfam" id="PF09334">
    <property type="entry name" value="tRNA-synt_1g"/>
    <property type="match status" value="1"/>
</dbReference>
<dbReference type="InterPro" id="IPR001412">
    <property type="entry name" value="aa-tRNA-synth_I_CS"/>
</dbReference>
<evidence type="ECO:0000256" key="13">
    <source>
        <dbReference type="ARBA" id="ARBA00022917"/>
    </source>
</evidence>
<evidence type="ECO:0000256" key="16">
    <source>
        <dbReference type="HAMAP-Rule" id="MF_00098"/>
    </source>
</evidence>
<dbReference type="RefSeq" id="WP_213403978.1">
    <property type="nucleotide sequence ID" value="NZ_JAGIBT010000005.1"/>
</dbReference>